<comment type="caution">
    <text evidence="1">The sequence shown here is derived from an EMBL/GenBank/DDBJ whole genome shotgun (WGS) entry which is preliminary data.</text>
</comment>
<reference evidence="1" key="1">
    <citation type="submission" date="2022-11" db="EMBL/GenBank/DDBJ databases">
        <authorList>
            <person name="Petersen C."/>
        </authorList>
    </citation>
    <scope>NUCLEOTIDE SEQUENCE</scope>
    <source>
        <strain evidence="1">IBT 30069</strain>
    </source>
</reference>
<dbReference type="EMBL" id="JAPQKH010000003">
    <property type="protein sequence ID" value="KAJ5108321.1"/>
    <property type="molecule type" value="Genomic_DNA"/>
</dbReference>
<proteinExistence type="predicted"/>
<organism evidence="1 2">
    <name type="scientific">Penicillium angulare</name>
    <dbReference type="NCBI Taxonomy" id="116970"/>
    <lineage>
        <taxon>Eukaryota</taxon>
        <taxon>Fungi</taxon>
        <taxon>Dikarya</taxon>
        <taxon>Ascomycota</taxon>
        <taxon>Pezizomycotina</taxon>
        <taxon>Eurotiomycetes</taxon>
        <taxon>Eurotiomycetidae</taxon>
        <taxon>Eurotiales</taxon>
        <taxon>Aspergillaceae</taxon>
        <taxon>Penicillium</taxon>
    </lineage>
</organism>
<dbReference type="AlphaFoldDB" id="A0A9W9FXP9"/>
<accession>A0A9W9FXP9</accession>
<evidence type="ECO:0000313" key="2">
    <source>
        <dbReference type="Proteomes" id="UP001149165"/>
    </source>
</evidence>
<sequence length="59" mass="6266">MAVAIEHPEIKARELATSGGTNSPLVIESPYVLDKRFEAACIVLVLNDFMPFSAASSAS</sequence>
<dbReference type="Proteomes" id="UP001149165">
    <property type="component" value="Unassembled WGS sequence"/>
</dbReference>
<gene>
    <name evidence="1" type="ORF">N7456_004996</name>
</gene>
<reference evidence="1" key="2">
    <citation type="journal article" date="2023" name="IMA Fungus">
        <title>Comparative genomic study of the Penicillium genus elucidates a diverse pangenome and 15 lateral gene transfer events.</title>
        <authorList>
            <person name="Petersen C."/>
            <person name="Sorensen T."/>
            <person name="Nielsen M.R."/>
            <person name="Sondergaard T.E."/>
            <person name="Sorensen J.L."/>
            <person name="Fitzpatrick D.A."/>
            <person name="Frisvad J.C."/>
            <person name="Nielsen K.L."/>
        </authorList>
    </citation>
    <scope>NUCLEOTIDE SEQUENCE</scope>
    <source>
        <strain evidence="1">IBT 30069</strain>
    </source>
</reference>
<evidence type="ECO:0000313" key="1">
    <source>
        <dbReference type="EMBL" id="KAJ5108321.1"/>
    </source>
</evidence>
<keyword evidence="2" id="KW-1185">Reference proteome</keyword>
<name>A0A9W9FXP9_9EURO</name>
<protein>
    <submittedName>
        <fullName evidence="1">Uncharacterized protein</fullName>
    </submittedName>
</protein>